<dbReference type="EMBL" id="CP126213">
    <property type="protein sequence ID" value="WIA15681.1"/>
    <property type="molecule type" value="Genomic_DNA"/>
</dbReference>
<feature type="transmembrane region" description="Helical" evidence="1">
    <location>
        <begin position="407"/>
        <end position="431"/>
    </location>
</feature>
<dbReference type="PANTHER" id="PTHR11319:SF35">
    <property type="entry name" value="OUTER MEMBRANE PROTEIN PMPC-RELATED"/>
    <property type="match status" value="1"/>
</dbReference>
<evidence type="ECO:0000313" key="2">
    <source>
        <dbReference type="EMBL" id="WIA15681.1"/>
    </source>
</evidence>
<keyword evidence="1" id="KW-1133">Transmembrane helix</keyword>
<evidence type="ECO:0000313" key="3">
    <source>
        <dbReference type="Proteomes" id="UP001244341"/>
    </source>
</evidence>
<feature type="transmembrane region" description="Helical" evidence="1">
    <location>
        <begin position="334"/>
        <end position="357"/>
    </location>
</feature>
<proteinExistence type="predicted"/>
<reference evidence="2 3" key="1">
    <citation type="submission" date="2023-05" db="EMBL/GenBank/DDBJ databases">
        <title>A 100% complete, gapless, phased diploid assembly of the Scenedesmus obliquus UTEX 3031 genome.</title>
        <authorList>
            <person name="Biondi T.C."/>
            <person name="Hanschen E.R."/>
            <person name="Kwon T."/>
            <person name="Eng W."/>
            <person name="Kruse C.P.S."/>
            <person name="Koehler S.I."/>
            <person name="Kunde Y."/>
            <person name="Gleasner C.D."/>
            <person name="You Mak K.T."/>
            <person name="Polle J."/>
            <person name="Hovde B.T."/>
            <person name="Starkenburg S.R."/>
        </authorList>
    </citation>
    <scope>NUCLEOTIDE SEQUENCE [LARGE SCALE GENOMIC DNA]</scope>
    <source>
        <strain evidence="2 3">DOE0152z</strain>
    </source>
</reference>
<keyword evidence="1" id="KW-0472">Membrane</keyword>
<dbReference type="PANTHER" id="PTHR11319">
    <property type="entry name" value="G PROTEIN-COUPLED RECEPTOR-RELATED"/>
    <property type="match status" value="1"/>
</dbReference>
<name>A0ABY8U5F4_TETOB</name>
<evidence type="ECO:0000256" key="1">
    <source>
        <dbReference type="SAM" id="Phobius"/>
    </source>
</evidence>
<gene>
    <name evidence="2" type="ORF">OEZ85_002307</name>
</gene>
<keyword evidence="3" id="KW-1185">Reference proteome</keyword>
<sequence>MVRCPNKEACTRNNGRRELALATASPFNRSNNNATWHYDVPGNWSWYEAQLCSPGYAGLLCSSCRPGWGQTEPFTCDRCSITKEEGHIATSRIILILVGFGTSVAVVVWFTVQRSIRENQQHVRGSHLRKLDLTDVVKTLVMYLQYLAIIVKMPVAWPDQLATTFDGLSRVWSWAFASPAALDCLLASMGANRAGARALVALAAPVAAYWLLLACHALWWCTMPWFHAALSFVLTGLLKRLDFVAGMLLKWPLSGCLHSFLRIPSTARRPNFWEYMKLRAIVTLLVTVFFFYPAVARVAVGMFSCMEVCGDRYWLMDMSLTCPRDSVGQSQWKWAVGLGVPAVLFCVAVPIFVVVWLQHAQHAGRMNQERFIACYGFMYSNYRIDPPVPHGGRLARLLSSARYRVNIVWDAVVHCQTLMLVFIAVYCRIWHEFYQAQLLSAALAVYLLAIAVFRPFRLLATLAAYMFVHGFL</sequence>
<feature type="transmembrane region" description="Helical" evidence="1">
    <location>
        <begin position="278"/>
        <end position="296"/>
    </location>
</feature>
<feature type="transmembrane region" description="Helical" evidence="1">
    <location>
        <begin position="443"/>
        <end position="468"/>
    </location>
</feature>
<accession>A0ABY8U5F4</accession>
<feature type="transmembrane region" description="Helical" evidence="1">
    <location>
        <begin position="198"/>
        <end position="219"/>
    </location>
</feature>
<keyword evidence="1" id="KW-0812">Transmembrane</keyword>
<organism evidence="2 3">
    <name type="scientific">Tetradesmus obliquus</name>
    <name type="common">Green alga</name>
    <name type="synonym">Acutodesmus obliquus</name>
    <dbReference type="NCBI Taxonomy" id="3088"/>
    <lineage>
        <taxon>Eukaryota</taxon>
        <taxon>Viridiplantae</taxon>
        <taxon>Chlorophyta</taxon>
        <taxon>core chlorophytes</taxon>
        <taxon>Chlorophyceae</taxon>
        <taxon>CS clade</taxon>
        <taxon>Sphaeropleales</taxon>
        <taxon>Scenedesmaceae</taxon>
        <taxon>Tetradesmus</taxon>
    </lineage>
</organism>
<feature type="transmembrane region" description="Helical" evidence="1">
    <location>
        <begin position="93"/>
        <end position="112"/>
    </location>
</feature>
<protein>
    <submittedName>
        <fullName evidence="2">Uncharacterized protein</fullName>
    </submittedName>
</protein>
<dbReference type="Proteomes" id="UP001244341">
    <property type="component" value="Chromosome 6b"/>
</dbReference>